<feature type="transmembrane region" description="Helical" evidence="1">
    <location>
        <begin position="67"/>
        <end position="89"/>
    </location>
</feature>
<gene>
    <name evidence="2" type="ORF">SAMN05444337_0804</name>
</gene>
<protein>
    <submittedName>
        <fullName evidence="2">Uncharacterized protein</fullName>
    </submittedName>
</protein>
<evidence type="ECO:0000256" key="1">
    <source>
        <dbReference type="SAM" id="Phobius"/>
    </source>
</evidence>
<dbReference type="STRING" id="683124.SAMN05444337_0804"/>
<sequence>MNNFSILKDQKILFPILFLIFSNVFFYIISGDNLELEFAQKVFFFETVLTIFLLLISAFYAKKTDQLGFIFLVTFTIKNILVYLFYSLTITEQTKTISNKLYFTIIFLSFMCLDAYFTAVLLQKNSKK</sequence>
<keyword evidence="3" id="KW-1185">Reference proteome</keyword>
<evidence type="ECO:0000313" key="2">
    <source>
        <dbReference type="EMBL" id="SHI78989.1"/>
    </source>
</evidence>
<dbReference type="AlphaFoldDB" id="A0A1M6E0R5"/>
<feature type="transmembrane region" description="Helical" evidence="1">
    <location>
        <begin position="12"/>
        <end position="30"/>
    </location>
</feature>
<keyword evidence="1" id="KW-0472">Membrane</keyword>
<evidence type="ECO:0000313" key="3">
    <source>
        <dbReference type="Proteomes" id="UP000184232"/>
    </source>
</evidence>
<name>A0A1M6E0R5_9FLAO</name>
<keyword evidence="1" id="KW-0812">Transmembrane</keyword>
<dbReference type="Proteomes" id="UP000184232">
    <property type="component" value="Unassembled WGS sequence"/>
</dbReference>
<proteinExistence type="predicted"/>
<feature type="transmembrane region" description="Helical" evidence="1">
    <location>
        <begin position="42"/>
        <end position="60"/>
    </location>
</feature>
<dbReference type="EMBL" id="FQZH01000001">
    <property type="protein sequence ID" value="SHI78989.1"/>
    <property type="molecule type" value="Genomic_DNA"/>
</dbReference>
<feature type="transmembrane region" description="Helical" evidence="1">
    <location>
        <begin position="101"/>
        <end position="122"/>
    </location>
</feature>
<keyword evidence="1" id="KW-1133">Transmembrane helix</keyword>
<reference evidence="2 3" key="1">
    <citation type="submission" date="2016-11" db="EMBL/GenBank/DDBJ databases">
        <authorList>
            <person name="Jaros S."/>
            <person name="Januszkiewicz K."/>
            <person name="Wedrychowicz H."/>
        </authorList>
    </citation>
    <scope>NUCLEOTIDE SEQUENCE [LARGE SCALE GENOMIC DNA]</scope>
    <source>
        <strain evidence="2 3">DSM 22807</strain>
    </source>
</reference>
<organism evidence="2 3">
    <name type="scientific">Flavobacterium haoranii</name>
    <dbReference type="NCBI Taxonomy" id="683124"/>
    <lineage>
        <taxon>Bacteria</taxon>
        <taxon>Pseudomonadati</taxon>
        <taxon>Bacteroidota</taxon>
        <taxon>Flavobacteriia</taxon>
        <taxon>Flavobacteriales</taxon>
        <taxon>Flavobacteriaceae</taxon>
        <taxon>Flavobacterium</taxon>
    </lineage>
</organism>
<accession>A0A1M6E0R5</accession>